<keyword evidence="3" id="KW-0131">Cell cycle</keyword>
<dbReference type="CDD" id="cd20507">
    <property type="entry name" value="CYCLIN_CCNB1-like_rpt1"/>
    <property type="match status" value="1"/>
</dbReference>
<dbReference type="Pfam" id="PF02984">
    <property type="entry name" value="Cyclin_C"/>
    <property type="match status" value="1"/>
</dbReference>
<dbReference type="CDD" id="cd20509">
    <property type="entry name" value="CYCLIN_CCNB1-like_rpt2"/>
    <property type="match status" value="1"/>
</dbReference>
<evidence type="ECO:0000259" key="6">
    <source>
        <dbReference type="SMART" id="SM00385"/>
    </source>
</evidence>
<dbReference type="InterPro" id="IPR006671">
    <property type="entry name" value="Cyclin_N"/>
</dbReference>
<evidence type="ECO:0000256" key="5">
    <source>
        <dbReference type="SAM" id="MobiDB-lite"/>
    </source>
</evidence>
<protein>
    <submittedName>
        <fullName evidence="9">G2/mitotic-specific cyclin-B isoform X1</fullName>
    </submittedName>
</protein>
<dbReference type="SMART" id="SM01332">
    <property type="entry name" value="Cyclin_C"/>
    <property type="match status" value="1"/>
</dbReference>
<evidence type="ECO:0000256" key="4">
    <source>
        <dbReference type="RuleBase" id="RU000383"/>
    </source>
</evidence>
<keyword evidence="1" id="KW-0132">Cell division</keyword>
<organism evidence="8 9">
    <name type="scientific">Aplysia californica</name>
    <name type="common">California sea hare</name>
    <dbReference type="NCBI Taxonomy" id="6500"/>
    <lineage>
        <taxon>Eukaryota</taxon>
        <taxon>Metazoa</taxon>
        <taxon>Spiralia</taxon>
        <taxon>Lophotrochozoa</taxon>
        <taxon>Mollusca</taxon>
        <taxon>Gastropoda</taxon>
        <taxon>Heterobranchia</taxon>
        <taxon>Euthyneura</taxon>
        <taxon>Tectipleura</taxon>
        <taxon>Aplysiida</taxon>
        <taxon>Aplysioidea</taxon>
        <taxon>Aplysiidae</taxon>
        <taxon>Aplysia</taxon>
    </lineage>
</organism>
<dbReference type="Pfam" id="PF00134">
    <property type="entry name" value="Cyclin_N"/>
    <property type="match status" value="1"/>
</dbReference>
<comment type="similarity">
    <text evidence="4">Belongs to the cyclin family.</text>
</comment>
<dbReference type="SUPFAM" id="SSF47954">
    <property type="entry name" value="Cyclin-like"/>
    <property type="match status" value="2"/>
</dbReference>
<feature type="compositionally biased region" description="Low complexity" evidence="5">
    <location>
        <begin position="85"/>
        <end position="95"/>
    </location>
</feature>
<dbReference type="InterPro" id="IPR004367">
    <property type="entry name" value="Cyclin_C-dom"/>
</dbReference>
<dbReference type="InterPro" id="IPR048258">
    <property type="entry name" value="Cyclins_cyclin-box"/>
</dbReference>
<dbReference type="InterPro" id="IPR036915">
    <property type="entry name" value="Cyclin-like_sf"/>
</dbReference>
<dbReference type="PIRSF" id="PIRSF001771">
    <property type="entry name" value="Cyclin_A_B_D_E"/>
    <property type="match status" value="1"/>
</dbReference>
<gene>
    <name evidence="9" type="primary">LOC101850386</name>
</gene>
<evidence type="ECO:0000259" key="7">
    <source>
        <dbReference type="SMART" id="SM01332"/>
    </source>
</evidence>
<sequence length="455" mass="51010">MAGHQLMDTNFNAMPSEMDYNQELNFRKAKMTTEQGLSRLTLGEIGNRVSAITIDTSKGGAIKKEILQPTDSILTRARSAKLRVSSSVSSTASSKEVPPSKHEFGGPAFMKQKTFAGDEGGPVKVEWMPGHNLLPSASRIAEGDVALFDAMSQAAPMDVSDDGSDAFSKAIFKEHIEDIDAEDAGNPQLVSLYVNPIYSYMRQLERKYCIRVKFLEGSELTGKMRAILIDWLCQVHNRFHLLQETLYLTVAIIDRYLQVKPCSKNRLQLVGVTAMLIASKYEEMYAPEVADFVYITDNAYTKHDVRDMEQDILRTLDFSFGRPLCLHFLRRNSKAGQVDATKHTLAKYLMELSMIEYDMAHLKPSHIAGASLYLAMAVLDGSRWTETLRYYSAYSEEELVPLARKLAQLVVKAESHKLVAVRTKYSSSKFMKIAVIPQLKSKTLLEFANSGDRDS</sequence>
<feature type="domain" description="Cyclin-like" evidence="6">
    <location>
        <begin position="230"/>
        <end position="314"/>
    </location>
</feature>
<evidence type="ECO:0000256" key="2">
    <source>
        <dbReference type="ARBA" id="ARBA00023127"/>
    </source>
</evidence>
<dbReference type="InterPro" id="IPR039361">
    <property type="entry name" value="Cyclin"/>
</dbReference>
<feature type="region of interest" description="Disordered" evidence="5">
    <location>
        <begin position="85"/>
        <end position="106"/>
    </location>
</feature>
<dbReference type="SMART" id="SM00385">
    <property type="entry name" value="CYCLIN"/>
    <property type="match status" value="2"/>
</dbReference>
<feature type="domain" description="Cyclin-like" evidence="6">
    <location>
        <begin position="327"/>
        <end position="408"/>
    </location>
</feature>
<name>A0ABM0JCS6_APLCA</name>
<dbReference type="RefSeq" id="XP_005090732.1">
    <property type="nucleotide sequence ID" value="XM_005090675.3"/>
</dbReference>
<evidence type="ECO:0000256" key="3">
    <source>
        <dbReference type="ARBA" id="ARBA00023306"/>
    </source>
</evidence>
<dbReference type="GeneID" id="101850386"/>
<reference evidence="9" key="1">
    <citation type="submission" date="2025-08" db="UniProtKB">
        <authorList>
            <consortium name="RefSeq"/>
        </authorList>
    </citation>
    <scope>IDENTIFICATION</scope>
</reference>
<dbReference type="InterPro" id="IPR046965">
    <property type="entry name" value="Cyclin_A/B-like"/>
</dbReference>
<keyword evidence="8" id="KW-1185">Reference proteome</keyword>
<proteinExistence type="inferred from homology"/>
<accession>A0ABM0JCS6</accession>
<dbReference type="InterPro" id="IPR013763">
    <property type="entry name" value="Cyclin-like_dom"/>
</dbReference>
<evidence type="ECO:0000313" key="9">
    <source>
        <dbReference type="RefSeq" id="XP_005090732.1"/>
    </source>
</evidence>
<dbReference type="PROSITE" id="PS00292">
    <property type="entry name" value="CYCLINS"/>
    <property type="match status" value="1"/>
</dbReference>
<dbReference type="Proteomes" id="UP000694888">
    <property type="component" value="Unplaced"/>
</dbReference>
<evidence type="ECO:0000256" key="1">
    <source>
        <dbReference type="ARBA" id="ARBA00022618"/>
    </source>
</evidence>
<dbReference type="PANTHER" id="PTHR10177">
    <property type="entry name" value="CYCLINS"/>
    <property type="match status" value="1"/>
</dbReference>
<evidence type="ECO:0000313" key="8">
    <source>
        <dbReference type="Proteomes" id="UP000694888"/>
    </source>
</evidence>
<feature type="domain" description="Cyclin C-terminal" evidence="7">
    <location>
        <begin position="323"/>
        <end position="439"/>
    </location>
</feature>
<keyword evidence="2 4" id="KW-0195">Cyclin</keyword>
<dbReference type="Gene3D" id="1.10.472.10">
    <property type="entry name" value="Cyclin-like"/>
    <property type="match status" value="2"/>
</dbReference>